<evidence type="ECO:0000256" key="2">
    <source>
        <dbReference type="ARBA" id="ARBA00010671"/>
    </source>
</evidence>
<feature type="domain" description="Orn/Lys/Arg decarboxylases family 1 pyridoxal-P attachment site" evidence="6">
    <location>
        <begin position="225"/>
        <end position="239"/>
    </location>
</feature>
<evidence type="ECO:0000313" key="7">
    <source>
        <dbReference type="EMBL" id="RQD75998.1"/>
    </source>
</evidence>
<dbReference type="PROSITE" id="PS00703">
    <property type="entry name" value="OKR_DC_1"/>
    <property type="match status" value="1"/>
</dbReference>
<keyword evidence="5" id="KW-0456">Lyase</keyword>
<dbReference type="Pfam" id="PF03711">
    <property type="entry name" value="OKR_DC_1_C"/>
    <property type="match status" value="1"/>
</dbReference>
<evidence type="ECO:0000256" key="4">
    <source>
        <dbReference type="ARBA" id="ARBA00022898"/>
    </source>
</evidence>
<sequence length="479" mass="53049">MDAFMNQERAPLVEGLLNHINRGYATFHVPGHQGGRNIDQLLRELLKEPFKVDLTELPQLDNLYEPQGIIQESQELAAELFGARETFFMVNGTTGGLLTMINTVCLPGDKIIIPRQSHQGVFGAIITSGAVPAYISTPGKTIQEQKIKNVSLKGVEEALANNPDAKALLLNNPTYFGFCSDLAGIRELTAQKGVILLVDEAHGGHLFFHENLPLGASQAGADMWVQSTHKTLGSLTQSSMLHLGSDKIDRVRLVNMARIFQTTSPSYILLSSLDAARRKMAREGRSLIEKLYTMAKKAREDVTRLGFTLLPLEKGELRLDITKLALFTDSFRESGRDIAYLLQRKYRVQVELSAEDHVLIYLTLGHREKDVEYLVESLGKAREELTPQKPLEKKEEKGDSFFPLPPALLSPREAVNRPVERVSLLEAEGRVSAETVSLFPPGIPLLVPGELITGELLDSLSKGERRAFPSQIKVVKGNI</sequence>
<comment type="caution">
    <text evidence="7">The sequence shown here is derived from an EMBL/GenBank/DDBJ whole genome shotgun (WGS) entry which is preliminary data.</text>
</comment>
<accession>A0A424YEM0</accession>
<evidence type="ECO:0000256" key="5">
    <source>
        <dbReference type="ARBA" id="ARBA00023239"/>
    </source>
</evidence>
<comment type="cofactor">
    <cofactor evidence="1">
        <name>pyridoxal 5'-phosphate</name>
        <dbReference type="ChEBI" id="CHEBI:597326"/>
    </cofactor>
</comment>
<dbReference type="Proteomes" id="UP000285138">
    <property type="component" value="Unassembled WGS sequence"/>
</dbReference>
<proteinExistence type="inferred from homology"/>
<organism evidence="7 8">
    <name type="scientific">Candidatus Syntrophonatronum acetioxidans</name>
    <dbReference type="NCBI Taxonomy" id="1795816"/>
    <lineage>
        <taxon>Bacteria</taxon>
        <taxon>Bacillati</taxon>
        <taxon>Bacillota</taxon>
        <taxon>Clostridia</taxon>
        <taxon>Eubacteriales</taxon>
        <taxon>Syntrophomonadaceae</taxon>
        <taxon>Candidatus Syntrophonatronum</taxon>
    </lineage>
</organism>
<dbReference type="Gene3D" id="3.90.100.10">
    <property type="entry name" value="Orn/Lys/Arg decarboxylase, C-terminal domain"/>
    <property type="match status" value="1"/>
</dbReference>
<dbReference type="EMBL" id="QZAA01000132">
    <property type="protein sequence ID" value="RQD75998.1"/>
    <property type="molecule type" value="Genomic_DNA"/>
</dbReference>
<dbReference type="InterPro" id="IPR052357">
    <property type="entry name" value="Orn_Lys_Arg_decarboxylase-I"/>
</dbReference>
<reference evidence="7 8" key="1">
    <citation type="submission" date="2018-08" db="EMBL/GenBank/DDBJ databases">
        <title>The metabolism and importance of syntrophic acetate oxidation coupled to methane or sulfide production in haloalkaline environments.</title>
        <authorList>
            <person name="Timmers P.H.A."/>
            <person name="Vavourakis C.D."/>
            <person name="Sorokin D.Y."/>
            <person name="Sinninghe Damste J.S."/>
            <person name="Muyzer G."/>
            <person name="Stams A.J.M."/>
            <person name="Plugge C.M."/>
        </authorList>
    </citation>
    <scope>NUCLEOTIDE SEQUENCE [LARGE SCALE GENOMIC DNA]</scope>
    <source>
        <strain evidence="7">MSAO_Bac1</strain>
    </source>
</reference>
<dbReference type="InterPro" id="IPR015421">
    <property type="entry name" value="PyrdxlP-dep_Trfase_major"/>
</dbReference>
<evidence type="ECO:0000256" key="3">
    <source>
        <dbReference type="ARBA" id="ARBA00022793"/>
    </source>
</evidence>
<protein>
    <submittedName>
        <fullName evidence="7">Aminotransferase class I/II-fold pyridoxal phosphate-dependent enzyme</fullName>
    </submittedName>
</protein>
<keyword evidence="4" id="KW-0663">Pyridoxal phosphate</keyword>
<dbReference type="InterPro" id="IPR008286">
    <property type="entry name" value="Prn/Lys/Arg_de-COase_C"/>
</dbReference>
<evidence type="ECO:0000259" key="6">
    <source>
        <dbReference type="PROSITE" id="PS00703"/>
    </source>
</evidence>
<gene>
    <name evidence="7" type="ORF">D5R97_05210</name>
</gene>
<dbReference type="InterPro" id="IPR000310">
    <property type="entry name" value="Orn/Lys/Arg_deCO2ase_major_dom"/>
</dbReference>
<keyword evidence="7" id="KW-0808">Transferase</keyword>
<evidence type="ECO:0000313" key="8">
    <source>
        <dbReference type="Proteomes" id="UP000285138"/>
    </source>
</evidence>
<evidence type="ECO:0000256" key="1">
    <source>
        <dbReference type="ARBA" id="ARBA00001933"/>
    </source>
</evidence>
<name>A0A424YEM0_9FIRM</name>
<dbReference type="GO" id="GO:0016831">
    <property type="term" value="F:carboxy-lyase activity"/>
    <property type="evidence" value="ECO:0007669"/>
    <property type="project" value="UniProtKB-KW"/>
</dbReference>
<dbReference type="PANTHER" id="PTHR43277">
    <property type="entry name" value="ARGININE DECARBOXYLASE"/>
    <property type="match status" value="1"/>
</dbReference>
<dbReference type="PANTHER" id="PTHR43277:SF4">
    <property type="entry name" value="ARGININE DECARBOXYLASE"/>
    <property type="match status" value="1"/>
</dbReference>
<keyword evidence="3" id="KW-0210">Decarboxylase</keyword>
<dbReference type="GO" id="GO:0008483">
    <property type="term" value="F:transaminase activity"/>
    <property type="evidence" value="ECO:0007669"/>
    <property type="project" value="UniProtKB-KW"/>
</dbReference>
<dbReference type="Gene3D" id="3.40.640.10">
    <property type="entry name" value="Type I PLP-dependent aspartate aminotransferase-like (Major domain)"/>
    <property type="match status" value="1"/>
</dbReference>
<dbReference type="SUPFAM" id="SSF53383">
    <property type="entry name" value="PLP-dependent transferases"/>
    <property type="match status" value="1"/>
</dbReference>
<comment type="similarity">
    <text evidence="2">Belongs to the Orn/Lys/Arg decarboxylase class-I family.</text>
</comment>
<dbReference type="InterPro" id="IPR015424">
    <property type="entry name" value="PyrdxlP-dep_Trfase"/>
</dbReference>
<keyword evidence="7" id="KW-0032">Aminotransferase</keyword>
<dbReference type="Pfam" id="PF01276">
    <property type="entry name" value="OKR_DC_1"/>
    <property type="match status" value="1"/>
</dbReference>
<dbReference type="AlphaFoldDB" id="A0A424YEM0"/>